<feature type="domain" description="DUF7869" evidence="2">
    <location>
        <begin position="576"/>
        <end position="669"/>
    </location>
</feature>
<dbReference type="PANTHER" id="PTHR10773">
    <property type="entry name" value="DNA-DIRECTED RNA POLYMERASES I, II, AND III SUBUNIT RPABC2"/>
    <property type="match status" value="1"/>
</dbReference>
<accession>A0A6P7FC63</accession>
<dbReference type="AlphaFoldDB" id="A0A6P7FC63"/>
<feature type="compositionally biased region" description="Acidic residues" evidence="1">
    <location>
        <begin position="180"/>
        <end position="201"/>
    </location>
</feature>
<protein>
    <submittedName>
        <fullName evidence="3">Uncharacterized protein LOC114326768</fullName>
    </submittedName>
</protein>
<evidence type="ECO:0000313" key="3">
    <source>
        <dbReference type="RefSeq" id="XP_028131000.1"/>
    </source>
</evidence>
<reference evidence="3" key="1">
    <citation type="submission" date="2025-08" db="UniProtKB">
        <authorList>
            <consortium name="RefSeq"/>
        </authorList>
    </citation>
    <scope>IDENTIFICATION</scope>
    <source>
        <tissue evidence="3">Whole insect</tissue>
    </source>
</reference>
<organism evidence="3">
    <name type="scientific">Diabrotica virgifera virgifera</name>
    <name type="common">western corn rootworm</name>
    <dbReference type="NCBI Taxonomy" id="50390"/>
    <lineage>
        <taxon>Eukaryota</taxon>
        <taxon>Metazoa</taxon>
        <taxon>Ecdysozoa</taxon>
        <taxon>Arthropoda</taxon>
        <taxon>Hexapoda</taxon>
        <taxon>Insecta</taxon>
        <taxon>Pterygota</taxon>
        <taxon>Neoptera</taxon>
        <taxon>Endopterygota</taxon>
        <taxon>Coleoptera</taxon>
        <taxon>Polyphaga</taxon>
        <taxon>Cucujiformia</taxon>
        <taxon>Chrysomeloidea</taxon>
        <taxon>Chrysomelidae</taxon>
        <taxon>Galerucinae</taxon>
        <taxon>Diabroticina</taxon>
        <taxon>Diabroticites</taxon>
        <taxon>Diabrotica</taxon>
    </lineage>
</organism>
<dbReference type="InParanoid" id="A0A6P7FC63"/>
<name>A0A6P7FC63_DIAVI</name>
<dbReference type="PANTHER" id="PTHR10773:SF19">
    <property type="match status" value="1"/>
</dbReference>
<proteinExistence type="predicted"/>
<feature type="region of interest" description="Disordered" evidence="1">
    <location>
        <begin position="177"/>
        <end position="218"/>
    </location>
</feature>
<dbReference type="Pfam" id="PF25273">
    <property type="entry name" value="DUF7869"/>
    <property type="match status" value="1"/>
</dbReference>
<evidence type="ECO:0000256" key="1">
    <source>
        <dbReference type="SAM" id="MobiDB-lite"/>
    </source>
</evidence>
<dbReference type="RefSeq" id="XP_028131000.1">
    <property type="nucleotide sequence ID" value="XM_028275199.1"/>
</dbReference>
<dbReference type="InterPro" id="IPR057191">
    <property type="entry name" value="DUF7869"/>
</dbReference>
<evidence type="ECO:0000259" key="2">
    <source>
        <dbReference type="Pfam" id="PF25273"/>
    </source>
</evidence>
<gene>
    <name evidence="3" type="primary">LOC114326768</name>
</gene>
<sequence length="792" mass="91170">MFTSRTKKIMRMAAPNIENTGDVHIPDVDHLRSTSNSFNLLELPEESENLDLPVCNLEDIIQDEQLVYTVISECPTSVTCAMEIDTDPTVSQPTVYSTLVALSVTTDVSDKYTNECDNANDPDNMQLSQDSCANDTQCNTTKENMTTEVDNGTTANQFEFAEELCSTISTDIQIPHGDAEECDVDDPDYVLENNENSDDETKDGRTTENENSVDPITKKRKGVCNRNEWKRNKMQALREKGKSYIGRVRRKNKKDGEVEKKERKMGPRCKSSSCKTCKKRFCPEISDETRKEIFIHFWSVLNWDQRRACVASLVDCVPPKQKRRIESGDRRGATFHYFLKVGTERKEVCREMFCNTFALGVWSVKSWSKNVVHGMNQKLPCNNPSRQVHIGNNGTKRDFAVSFVNSLPKTPSHYCRKDTGKLYLENTFHSEMELYRLYKGKCDNSGNEPLSRFTFNKILCEVNVALFQPRKDQCDKCCQHKVGNLSEELYAKHVEAKDRARQEKENDKRKAAGNEFVALCVDVQAVKLCPFLKASAIYFKTKLCNHNYTVYNLNNAEVDCYWWSEVEGELKSSNFASLLISHLKKLIRNWKPTIPKIIKIWSDGCGYQNKNKVLSNALLNLAVETNFTIHQKYLHVGHTQMEVDSVHATIERRLANREIYLPSDYVSVTREARLKPSPYRAHSITFDLFKDYTTNELYSSIRPGKKVSDPTVNDVCHYLYLPTGEIKYKLNFDEEFQVLPRPRRQKSLLGNFVYPDLYRTRIKIADSKWEHLQQLKAVIPKDVHSFYDLLPH</sequence>